<dbReference type="AlphaFoldDB" id="A0A3M7RHT1"/>
<protein>
    <recommendedName>
        <fullName evidence="3">RNA-directed DNA polymerase from mobile element jockey-like</fullName>
    </recommendedName>
</protein>
<keyword evidence="2" id="KW-1185">Reference proteome</keyword>
<evidence type="ECO:0008006" key="3">
    <source>
        <dbReference type="Google" id="ProtNLM"/>
    </source>
</evidence>
<sequence length="112" mass="13285">MFPYMIASKKIKNDIQIIQNRAIRSIFKVSKFTSQKIMNAISNLTPIDQRILKLCSSFLTKNYNHNTHIKELIDKYSILSITKQSILYQMHLMNCFLYAERRAFHLQADDFH</sequence>
<comment type="caution">
    <text evidence="1">The sequence shown here is derived from an EMBL/GenBank/DDBJ whole genome shotgun (WGS) entry which is preliminary data.</text>
</comment>
<name>A0A3M7RHT1_BRAPC</name>
<dbReference type="EMBL" id="REGN01003351">
    <property type="protein sequence ID" value="RNA23111.1"/>
    <property type="molecule type" value="Genomic_DNA"/>
</dbReference>
<accession>A0A3M7RHT1</accession>
<gene>
    <name evidence="1" type="ORF">BpHYR1_005273</name>
</gene>
<reference evidence="1 2" key="1">
    <citation type="journal article" date="2018" name="Sci. Rep.">
        <title>Genomic signatures of local adaptation to the degree of environmental predictability in rotifers.</title>
        <authorList>
            <person name="Franch-Gras L."/>
            <person name="Hahn C."/>
            <person name="Garcia-Roger E.M."/>
            <person name="Carmona M.J."/>
            <person name="Serra M."/>
            <person name="Gomez A."/>
        </authorList>
    </citation>
    <scope>NUCLEOTIDE SEQUENCE [LARGE SCALE GENOMIC DNA]</scope>
    <source>
        <strain evidence="1">HYR1</strain>
    </source>
</reference>
<evidence type="ECO:0000313" key="1">
    <source>
        <dbReference type="EMBL" id="RNA23111.1"/>
    </source>
</evidence>
<evidence type="ECO:0000313" key="2">
    <source>
        <dbReference type="Proteomes" id="UP000276133"/>
    </source>
</evidence>
<dbReference type="Proteomes" id="UP000276133">
    <property type="component" value="Unassembled WGS sequence"/>
</dbReference>
<organism evidence="1 2">
    <name type="scientific">Brachionus plicatilis</name>
    <name type="common">Marine rotifer</name>
    <name type="synonym">Brachionus muelleri</name>
    <dbReference type="NCBI Taxonomy" id="10195"/>
    <lineage>
        <taxon>Eukaryota</taxon>
        <taxon>Metazoa</taxon>
        <taxon>Spiralia</taxon>
        <taxon>Gnathifera</taxon>
        <taxon>Rotifera</taxon>
        <taxon>Eurotatoria</taxon>
        <taxon>Monogononta</taxon>
        <taxon>Pseudotrocha</taxon>
        <taxon>Ploima</taxon>
        <taxon>Brachionidae</taxon>
        <taxon>Brachionus</taxon>
    </lineage>
</organism>
<proteinExistence type="predicted"/>